<protein>
    <submittedName>
        <fullName evidence="2">Crp/Fnr family transcriptional regulator</fullName>
    </submittedName>
</protein>
<dbReference type="SUPFAM" id="SSF51206">
    <property type="entry name" value="cAMP-binding domain-like"/>
    <property type="match status" value="1"/>
</dbReference>
<dbReference type="Proteomes" id="UP000652755">
    <property type="component" value="Unassembled WGS sequence"/>
</dbReference>
<reference evidence="2 3" key="1">
    <citation type="submission" date="2020-08" db="EMBL/GenBank/DDBJ databases">
        <authorList>
            <person name="Sun Q."/>
            <person name="Inoue M."/>
        </authorList>
    </citation>
    <scope>NUCLEOTIDE SEQUENCE [LARGE SCALE GENOMIC DNA]</scope>
    <source>
        <strain evidence="2 3">CCM 8938</strain>
    </source>
</reference>
<sequence length="187" mass="21790">MNQFVRFVKNVVAIDDQDLLLVKSKCRQKVVPKGKLLLKCGQVANQYYFIVSGGLRFYYETEGQENTTWVCFKDDFFTEISSLHPQKPTRFNIEAIEKTELIIIDKKDMDFLYAHLSSWEEFGRKIWEGTTSRMVNQLLNFQTLTAQERYLQFLKNSELVQKIPVKQLATILGITPNALSRIRKNIG</sequence>
<dbReference type="Gene3D" id="2.60.120.10">
    <property type="entry name" value="Jelly Rolls"/>
    <property type="match status" value="1"/>
</dbReference>
<comment type="caution">
    <text evidence="2">The sequence shown here is derived from an EMBL/GenBank/DDBJ whole genome shotgun (WGS) entry which is preliminary data.</text>
</comment>
<evidence type="ECO:0000313" key="3">
    <source>
        <dbReference type="Proteomes" id="UP000652755"/>
    </source>
</evidence>
<proteinExistence type="predicted"/>
<gene>
    <name evidence="2" type="ORF">H7U22_19965</name>
</gene>
<name>A0ABR7KX64_9SPHI</name>
<evidence type="ECO:0000259" key="1">
    <source>
        <dbReference type="PROSITE" id="PS50042"/>
    </source>
</evidence>
<dbReference type="CDD" id="cd00038">
    <property type="entry name" value="CAP_ED"/>
    <property type="match status" value="1"/>
</dbReference>
<dbReference type="EMBL" id="JACRYL010000025">
    <property type="protein sequence ID" value="MBC6112706.1"/>
    <property type="molecule type" value="Genomic_DNA"/>
</dbReference>
<dbReference type="Pfam" id="PF00027">
    <property type="entry name" value="cNMP_binding"/>
    <property type="match status" value="1"/>
</dbReference>
<dbReference type="InterPro" id="IPR000595">
    <property type="entry name" value="cNMP-bd_dom"/>
</dbReference>
<feature type="domain" description="Cyclic nucleotide-binding" evidence="1">
    <location>
        <begin position="10"/>
        <end position="107"/>
    </location>
</feature>
<dbReference type="PROSITE" id="PS50042">
    <property type="entry name" value="CNMP_BINDING_3"/>
    <property type="match status" value="1"/>
</dbReference>
<evidence type="ECO:0000313" key="2">
    <source>
        <dbReference type="EMBL" id="MBC6112706.1"/>
    </source>
</evidence>
<accession>A0ABR7KX64</accession>
<keyword evidence="3" id="KW-1185">Reference proteome</keyword>
<organism evidence="2 3">
    <name type="scientific">Pedobacter fastidiosus</name>
    <dbReference type="NCBI Taxonomy" id="2765361"/>
    <lineage>
        <taxon>Bacteria</taxon>
        <taxon>Pseudomonadati</taxon>
        <taxon>Bacteroidota</taxon>
        <taxon>Sphingobacteriia</taxon>
        <taxon>Sphingobacteriales</taxon>
        <taxon>Sphingobacteriaceae</taxon>
        <taxon>Pedobacter</taxon>
    </lineage>
</organism>
<dbReference type="InterPro" id="IPR014710">
    <property type="entry name" value="RmlC-like_jellyroll"/>
</dbReference>
<dbReference type="InterPro" id="IPR018490">
    <property type="entry name" value="cNMP-bd_dom_sf"/>
</dbReference>